<proteinExistence type="predicted"/>
<dbReference type="Proteomes" id="UP001501594">
    <property type="component" value="Unassembled WGS sequence"/>
</dbReference>
<evidence type="ECO:0000256" key="1">
    <source>
        <dbReference type="SAM" id="Phobius"/>
    </source>
</evidence>
<gene>
    <name evidence="2" type="ORF">GCM10022256_23970</name>
</gene>
<protein>
    <submittedName>
        <fullName evidence="2">Uncharacterized protein</fullName>
    </submittedName>
</protein>
<comment type="caution">
    <text evidence="2">The sequence shown here is derived from an EMBL/GenBank/DDBJ whole genome shotgun (WGS) entry which is preliminary data.</text>
</comment>
<keyword evidence="1" id="KW-0472">Membrane</keyword>
<feature type="transmembrane region" description="Helical" evidence="1">
    <location>
        <begin position="12"/>
        <end position="33"/>
    </location>
</feature>
<keyword evidence="1" id="KW-0812">Transmembrane</keyword>
<dbReference type="RefSeq" id="WP_344796477.1">
    <property type="nucleotide sequence ID" value="NZ_BAABAU010000003.1"/>
</dbReference>
<dbReference type="EMBL" id="BAABAU010000003">
    <property type="protein sequence ID" value="GAA4266785.1"/>
    <property type="molecule type" value="Genomic_DNA"/>
</dbReference>
<sequence length="90" mass="9468">MARERDPRRIALVVCAAIGVAGVAVTVVVRVAVSRMFESGSPVRYSTRPPGLDVFERINILSSVGLAALVVAIAALTAVVVLALRIARSR</sequence>
<keyword evidence="1" id="KW-1133">Transmembrane helix</keyword>
<evidence type="ECO:0000313" key="2">
    <source>
        <dbReference type="EMBL" id="GAA4266785.1"/>
    </source>
</evidence>
<name>A0ABP8E415_9MICO</name>
<organism evidence="2 3">
    <name type="scientific">Frondihabitans peucedani</name>
    <dbReference type="NCBI Taxonomy" id="598626"/>
    <lineage>
        <taxon>Bacteria</taxon>
        <taxon>Bacillati</taxon>
        <taxon>Actinomycetota</taxon>
        <taxon>Actinomycetes</taxon>
        <taxon>Micrococcales</taxon>
        <taxon>Microbacteriaceae</taxon>
        <taxon>Frondihabitans</taxon>
    </lineage>
</organism>
<evidence type="ECO:0000313" key="3">
    <source>
        <dbReference type="Proteomes" id="UP001501594"/>
    </source>
</evidence>
<accession>A0ABP8E415</accession>
<feature type="transmembrane region" description="Helical" evidence="1">
    <location>
        <begin position="60"/>
        <end position="84"/>
    </location>
</feature>
<reference evidence="3" key="1">
    <citation type="journal article" date="2019" name="Int. J. Syst. Evol. Microbiol.">
        <title>The Global Catalogue of Microorganisms (GCM) 10K type strain sequencing project: providing services to taxonomists for standard genome sequencing and annotation.</title>
        <authorList>
            <consortium name="The Broad Institute Genomics Platform"/>
            <consortium name="The Broad Institute Genome Sequencing Center for Infectious Disease"/>
            <person name="Wu L."/>
            <person name="Ma J."/>
        </authorList>
    </citation>
    <scope>NUCLEOTIDE SEQUENCE [LARGE SCALE GENOMIC DNA]</scope>
    <source>
        <strain evidence="3">JCM 17442</strain>
    </source>
</reference>
<keyword evidence="3" id="KW-1185">Reference proteome</keyword>